<comment type="caution">
    <text evidence="1">The sequence shown here is derived from an EMBL/GenBank/DDBJ whole genome shotgun (WGS) entry which is preliminary data.</text>
</comment>
<dbReference type="Proteomes" id="UP001586593">
    <property type="component" value="Unassembled WGS sequence"/>
</dbReference>
<keyword evidence="2" id="KW-1185">Reference proteome</keyword>
<sequence length="184" mass="20104">MNTDDCFRLFLLNTTNDAQLAAFLDQTANHILGPFPAGLSTDAGLVVANPVFGDDPAYARNFTSADYHGTVVWSWQLAMMAAGLERQLDRCQAGGGGAYGCHAATLPAFCRDSGLRTKVIAAYNHLWDLIEANRANLSNEVWSWRYQGGKFAATPLGAFSATESDIVQLWSLTFLAVRRNEPLR</sequence>
<evidence type="ECO:0000313" key="1">
    <source>
        <dbReference type="EMBL" id="KAL1872762.1"/>
    </source>
</evidence>
<organism evidence="1 2">
    <name type="scientific">Phialemonium thermophilum</name>
    <dbReference type="NCBI Taxonomy" id="223376"/>
    <lineage>
        <taxon>Eukaryota</taxon>
        <taxon>Fungi</taxon>
        <taxon>Dikarya</taxon>
        <taxon>Ascomycota</taxon>
        <taxon>Pezizomycotina</taxon>
        <taxon>Sordariomycetes</taxon>
        <taxon>Sordariomycetidae</taxon>
        <taxon>Cephalothecales</taxon>
        <taxon>Cephalothecaceae</taxon>
        <taxon>Phialemonium</taxon>
    </lineage>
</organism>
<gene>
    <name evidence="1" type="ORF">VTK73DRAFT_1368</name>
</gene>
<name>A0ABR3X9W6_9PEZI</name>
<reference evidence="1 2" key="1">
    <citation type="journal article" date="2024" name="Commun. Biol.">
        <title>Comparative genomic analysis of thermophilic fungi reveals convergent evolutionary adaptations and gene losses.</title>
        <authorList>
            <person name="Steindorff A.S."/>
            <person name="Aguilar-Pontes M.V."/>
            <person name="Robinson A.J."/>
            <person name="Andreopoulos B."/>
            <person name="LaButti K."/>
            <person name="Kuo A."/>
            <person name="Mondo S."/>
            <person name="Riley R."/>
            <person name="Otillar R."/>
            <person name="Haridas S."/>
            <person name="Lipzen A."/>
            <person name="Grimwood J."/>
            <person name="Schmutz J."/>
            <person name="Clum A."/>
            <person name="Reid I.D."/>
            <person name="Moisan M.C."/>
            <person name="Butler G."/>
            <person name="Nguyen T.T.M."/>
            <person name="Dewar K."/>
            <person name="Conant G."/>
            <person name="Drula E."/>
            <person name="Henrissat B."/>
            <person name="Hansel C."/>
            <person name="Singer S."/>
            <person name="Hutchinson M.I."/>
            <person name="de Vries R.P."/>
            <person name="Natvig D.O."/>
            <person name="Powell A.J."/>
            <person name="Tsang A."/>
            <person name="Grigoriev I.V."/>
        </authorList>
    </citation>
    <scope>NUCLEOTIDE SEQUENCE [LARGE SCALE GENOMIC DNA]</scope>
    <source>
        <strain evidence="1 2">ATCC 24622</strain>
    </source>
</reference>
<evidence type="ECO:0000313" key="2">
    <source>
        <dbReference type="Proteomes" id="UP001586593"/>
    </source>
</evidence>
<dbReference type="EMBL" id="JAZHXJ010000133">
    <property type="protein sequence ID" value="KAL1872762.1"/>
    <property type="molecule type" value="Genomic_DNA"/>
</dbReference>
<protein>
    <submittedName>
        <fullName evidence="1">Uncharacterized protein</fullName>
    </submittedName>
</protein>
<proteinExistence type="predicted"/>
<accession>A0ABR3X9W6</accession>